<dbReference type="RefSeq" id="WP_379862750.1">
    <property type="nucleotide sequence ID" value="NZ_JBHTBW010000001.1"/>
</dbReference>
<proteinExistence type="predicted"/>
<gene>
    <name evidence="1" type="ORF">ACFQNG_00055</name>
</gene>
<evidence type="ECO:0000313" key="2">
    <source>
        <dbReference type="Proteomes" id="UP001596500"/>
    </source>
</evidence>
<dbReference type="Proteomes" id="UP001596500">
    <property type="component" value="Unassembled WGS sequence"/>
</dbReference>
<dbReference type="EMBL" id="JBHTBW010000001">
    <property type="protein sequence ID" value="MFC7439565.1"/>
    <property type="molecule type" value="Genomic_DNA"/>
</dbReference>
<keyword evidence="2" id="KW-1185">Reference proteome</keyword>
<reference evidence="2" key="1">
    <citation type="journal article" date="2019" name="Int. J. Syst. Evol. Microbiol.">
        <title>The Global Catalogue of Microorganisms (GCM) 10K type strain sequencing project: providing services to taxonomists for standard genome sequencing and annotation.</title>
        <authorList>
            <consortium name="The Broad Institute Genomics Platform"/>
            <consortium name="The Broad Institute Genome Sequencing Center for Infectious Disease"/>
            <person name="Wu L."/>
            <person name="Ma J."/>
        </authorList>
    </citation>
    <scope>NUCLEOTIDE SEQUENCE [LARGE SCALE GENOMIC DNA]</scope>
    <source>
        <strain evidence="2">CGMCC 1.12942</strain>
    </source>
</reference>
<name>A0ABW2REW1_9BACL</name>
<sequence length="60" mass="6749">MSDEAKAYYDDVAEKTIAYARPSIRSCEVIFPADLAGEDYIKPGPVISYIDRSYIKEVVD</sequence>
<comment type="caution">
    <text evidence="1">The sequence shown here is derived from an EMBL/GenBank/DDBJ whole genome shotgun (WGS) entry which is preliminary data.</text>
</comment>
<evidence type="ECO:0000313" key="1">
    <source>
        <dbReference type="EMBL" id="MFC7439565.1"/>
    </source>
</evidence>
<accession>A0ABW2REW1</accession>
<organism evidence="1 2">
    <name type="scientific">Laceyella putida</name>
    <dbReference type="NCBI Taxonomy" id="110101"/>
    <lineage>
        <taxon>Bacteria</taxon>
        <taxon>Bacillati</taxon>
        <taxon>Bacillota</taxon>
        <taxon>Bacilli</taxon>
        <taxon>Bacillales</taxon>
        <taxon>Thermoactinomycetaceae</taxon>
        <taxon>Laceyella</taxon>
    </lineage>
</organism>
<protein>
    <submittedName>
        <fullName evidence="1">Uncharacterized protein</fullName>
    </submittedName>
</protein>